<organism evidence="7 8">
    <name type="scientific">Sorghum bicolor</name>
    <name type="common">Sorghum</name>
    <name type="synonym">Sorghum vulgare</name>
    <dbReference type="NCBI Taxonomy" id="4558"/>
    <lineage>
        <taxon>Eukaryota</taxon>
        <taxon>Viridiplantae</taxon>
        <taxon>Streptophyta</taxon>
        <taxon>Embryophyta</taxon>
        <taxon>Tracheophyta</taxon>
        <taxon>Spermatophyta</taxon>
        <taxon>Magnoliopsida</taxon>
        <taxon>Liliopsida</taxon>
        <taxon>Poales</taxon>
        <taxon>Poaceae</taxon>
        <taxon>PACMAD clade</taxon>
        <taxon>Panicoideae</taxon>
        <taxon>Andropogonodae</taxon>
        <taxon>Andropogoneae</taxon>
        <taxon>Sorghinae</taxon>
        <taxon>Sorghum</taxon>
    </lineage>
</organism>
<evidence type="ECO:0000256" key="3">
    <source>
        <dbReference type="ARBA" id="ARBA00022833"/>
    </source>
</evidence>
<evidence type="ECO:0000313" key="8">
    <source>
        <dbReference type="Proteomes" id="UP000807115"/>
    </source>
</evidence>
<dbReference type="Pfam" id="PF04434">
    <property type="entry name" value="SWIM"/>
    <property type="match status" value="1"/>
</dbReference>
<gene>
    <name evidence="7" type="ORF">BDA96_05G033700</name>
</gene>
<reference evidence="7" key="2">
    <citation type="submission" date="2020-10" db="EMBL/GenBank/DDBJ databases">
        <authorList>
            <person name="Cooper E.A."/>
            <person name="Brenton Z.W."/>
            <person name="Flinn B.S."/>
            <person name="Jenkins J."/>
            <person name="Shu S."/>
            <person name="Flowers D."/>
            <person name="Luo F."/>
            <person name="Wang Y."/>
            <person name="Xia P."/>
            <person name="Barry K."/>
            <person name="Daum C."/>
            <person name="Lipzen A."/>
            <person name="Yoshinaga Y."/>
            <person name="Schmutz J."/>
            <person name="Saski C."/>
            <person name="Vermerris W."/>
            <person name="Kresovich S."/>
        </authorList>
    </citation>
    <scope>NUCLEOTIDE SEQUENCE</scope>
</reference>
<dbReference type="AlphaFoldDB" id="A0A921QXN0"/>
<evidence type="ECO:0000256" key="1">
    <source>
        <dbReference type="ARBA" id="ARBA00022723"/>
    </source>
</evidence>
<keyword evidence="1" id="KW-0479">Metal-binding</keyword>
<dbReference type="SMART" id="SM00575">
    <property type="entry name" value="ZnF_PMZ"/>
    <property type="match status" value="1"/>
</dbReference>
<dbReference type="Proteomes" id="UP000807115">
    <property type="component" value="Chromosome 5"/>
</dbReference>
<evidence type="ECO:0000256" key="2">
    <source>
        <dbReference type="ARBA" id="ARBA00022771"/>
    </source>
</evidence>
<keyword evidence="3" id="KW-0862">Zinc</keyword>
<evidence type="ECO:0000256" key="4">
    <source>
        <dbReference type="PROSITE-ProRule" id="PRU00325"/>
    </source>
</evidence>
<dbReference type="InterPro" id="IPR006564">
    <property type="entry name" value="Znf_PMZ"/>
</dbReference>
<reference evidence="7" key="1">
    <citation type="journal article" date="2019" name="BMC Genomics">
        <title>A new reference genome for Sorghum bicolor reveals high levels of sequence similarity between sweet and grain genotypes: implications for the genetics of sugar metabolism.</title>
        <authorList>
            <person name="Cooper E.A."/>
            <person name="Brenton Z.W."/>
            <person name="Flinn B.S."/>
            <person name="Jenkins J."/>
            <person name="Shu S."/>
            <person name="Flowers D."/>
            <person name="Luo F."/>
            <person name="Wang Y."/>
            <person name="Xia P."/>
            <person name="Barry K."/>
            <person name="Daum C."/>
            <person name="Lipzen A."/>
            <person name="Yoshinaga Y."/>
            <person name="Schmutz J."/>
            <person name="Saski C."/>
            <person name="Vermerris W."/>
            <person name="Kresovich S."/>
        </authorList>
    </citation>
    <scope>NUCLEOTIDE SEQUENCE</scope>
</reference>
<accession>A0A921QXN0</accession>
<sequence length="266" mass="30202">MRRKRRVGVPIERHAESIYTRRMYDKFYNELYSSGGYVIKSKDNDGNFEVAHSYTDGNPDQVRYRVRYDGGDKVYCQCGLYEHMGMLCRHSLKVLVHLDVKEVPSGNIMPRWMKNDPEPKTSICPIRRSDISGASLTVLKKRALLSHMMKVAYGTDEISDEAFTQAMAAVDSLVIRPASSSAATLQSTITDHNTNYKQSVAALSVPMPKSNSTIRCPDRPIKNGRPPHSTLKSWKDQQKRTRCVSTDEENPRGGKTRRIVDVLEFK</sequence>
<feature type="domain" description="SWIM-type" evidence="6">
    <location>
        <begin position="64"/>
        <end position="99"/>
    </location>
</feature>
<dbReference type="PANTHER" id="PTHR47482:SF5">
    <property type="entry name" value="FAR1 DOMAIN-CONTAINING PROTEIN"/>
    <property type="match status" value="1"/>
</dbReference>
<dbReference type="PROSITE" id="PS50966">
    <property type="entry name" value="ZF_SWIM"/>
    <property type="match status" value="1"/>
</dbReference>
<comment type="caution">
    <text evidence="7">The sequence shown here is derived from an EMBL/GenBank/DDBJ whole genome shotgun (WGS) entry which is preliminary data.</text>
</comment>
<keyword evidence="2 4" id="KW-0863">Zinc-finger</keyword>
<evidence type="ECO:0000256" key="5">
    <source>
        <dbReference type="SAM" id="MobiDB-lite"/>
    </source>
</evidence>
<dbReference type="PANTHER" id="PTHR47482">
    <property type="entry name" value="OS11G0632001 PROTEIN"/>
    <property type="match status" value="1"/>
</dbReference>
<dbReference type="EMBL" id="CM027684">
    <property type="protein sequence ID" value="KAG0528690.1"/>
    <property type="molecule type" value="Genomic_DNA"/>
</dbReference>
<dbReference type="InterPro" id="IPR007527">
    <property type="entry name" value="Znf_SWIM"/>
</dbReference>
<name>A0A921QXN0_SORBI</name>
<evidence type="ECO:0000313" key="7">
    <source>
        <dbReference type="EMBL" id="KAG0528690.1"/>
    </source>
</evidence>
<evidence type="ECO:0000259" key="6">
    <source>
        <dbReference type="PROSITE" id="PS50966"/>
    </source>
</evidence>
<proteinExistence type="predicted"/>
<protein>
    <recommendedName>
        <fullName evidence="6">SWIM-type domain-containing protein</fullName>
    </recommendedName>
</protein>
<feature type="region of interest" description="Disordered" evidence="5">
    <location>
        <begin position="207"/>
        <end position="255"/>
    </location>
</feature>
<dbReference type="GO" id="GO:0008270">
    <property type="term" value="F:zinc ion binding"/>
    <property type="evidence" value="ECO:0007669"/>
    <property type="project" value="UniProtKB-KW"/>
</dbReference>